<sequence>MAESNSTPGPSLNVAVVGATGNVGRPLIAELIARGHRVTAVTTHPELVASHPSVRTVEADANDSAQLVPVITGHDVVVTAIQYAKTDHAPADLVRQGIEGAALLRHGRKRNPARAGHEDTRHGHGRLPPGIREIGRRRGALLEAAGAGRRPGLDLPRSAARNRPG</sequence>
<dbReference type="SUPFAM" id="SSF51735">
    <property type="entry name" value="NAD(P)-binding Rossmann-fold domains"/>
    <property type="match status" value="1"/>
</dbReference>
<name>A0ABX0DUF0_9ACTN</name>
<dbReference type="InterPro" id="IPR051606">
    <property type="entry name" value="Polyketide_Oxido-like"/>
</dbReference>
<dbReference type="PANTHER" id="PTHR43355">
    <property type="entry name" value="FLAVIN REDUCTASE (NADPH)"/>
    <property type="match status" value="1"/>
</dbReference>
<feature type="domain" description="NAD(P)-binding" evidence="2">
    <location>
        <begin position="18"/>
        <end position="90"/>
    </location>
</feature>
<dbReference type="EMBL" id="JAAKZX010000041">
    <property type="protein sequence ID" value="NGO43519.1"/>
    <property type="molecule type" value="Genomic_DNA"/>
</dbReference>
<dbReference type="PANTHER" id="PTHR43355:SF2">
    <property type="entry name" value="FLAVIN REDUCTASE (NADPH)"/>
    <property type="match status" value="1"/>
</dbReference>
<dbReference type="Gene3D" id="3.40.50.720">
    <property type="entry name" value="NAD(P)-binding Rossmann-like Domain"/>
    <property type="match status" value="1"/>
</dbReference>
<evidence type="ECO:0000313" key="3">
    <source>
        <dbReference type="EMBL" id="NGO43519.1"/>
    </source>
</evidence>
<organism evidence="3 4">
    <name type="scientific">Streptomyces ureilyticus</name>
    <dbReference type="NCBI Taxonomy" id="1775131"/>
    <lineage>
        <taxon>Bacteria</taxon>
        <taxon>Bacillati</taxon>
        <taxon>Actinomycetota</taxon>
        <taxon>Actinomycetes</taxon>
        <taxon>Kitasatosporales</taxon>
        <taxon>Streptomycetaceae</taxon>
        <taxon>Streptomyces</taxon>
    </lineage>
</organism>
<gene>
    <name evidence="3" type="ORF">G6048_15570</name>
</gene>
<evidence type="ECO:0000313" key="4">
    <source>
        <dbReference type="Proteomes" id="UP001518140"/>
    </source>
</evidence>
<reference evidence="3 4" key="1">
    <citation type="submission" date="2020-02" db="EMBL/GenBank/DDBJ databases">
        <title>Whole-genome analyses of novel actinobacteria.</title>
        <authorList>
            <person name="Sahin N."/>
            <person name="Tokatli A."/>
        </authorList>
    </citation>
    <scope>NUCLEOTIDE SEQUENCE [LARGE SCALE GENOMIC DNA]</scope>
    <source>
        <strain evidence="3 4">YC419</strain>
    </source>
</reference>
<dbReference type="InterPro" id="IPR016040">
    <property type="entry name" value="NAD(P)-bd_dom"/>
</dbReference>
<evidence type="ECO:0000259" key="2">
    <source>
        <dbReference type="Pfam" id="PF13460"/>
    </source>
</evidence>
<accession>A0ABX0DUF0</accession>
<dbReference type="InterPro" id="IPR036291">
    <property type="entry name" value="NAD(P)-bd_dom_sf"/>
</dbReference>
<feature type="region of interest" description="Disordered" evidence="1">
    <location>
        <begin position="144"/>
        <end position="165"/>
    </location>
</feature>
<comment type="caution">
    <text evidence="3">The sequence shown here is derived from an EMBL/GenBank/DDBJ whole genome shotgun (WGS) entry which is preliminary data.</text>
</comment>
<dbReference type="Pfam" id="PF13460">
    <property type="entry name" value="NAD_binding_10"/>
    <property type="match status" value="1"/>
</dbReference>
<dbReference type="Proteomes" id="UP001518140">
    <property type="component" value="Unassembled WGS sequence"/>
</dbReference>
<protein>
    <submittedName>
        <fullName evidence="3">NAD(P)H-binding protein</fullName>
    </submittedName>
</protein>
<feature type="region of interest" description="Disordered" evidence="1">
    <location>
        <begin position="104"/>
        <end position="130"/>
    </location>
</feature>
<evidence type="ECO:0000256" key="1">
    <source>
        <dbReference type="SAM" id="MobiDB-lite"/>
    </source>
</evidence>
<keyword evidence="4" id="KW-1185">Reference proteome</keyword>
<proteinExistence type="predicted"/>